<gene>
    <name evidence="4" type="primary">hlyA_22</name>
    <name evidence="4" type="ORF">PH7735_03663</name>
</gene>
<dbReference type="PROSITE" id="PS00330">
    <property type="entry name" value="HEMOLYSIN_CALCIUM"/>
    <property type="match status" value="3"/>
</dbReference>
<dbReference type="InterPro" id="IPR018511">
    <property type="entry name" value="Hemolysin-typ_Ca-bd_CS"/>
</dbReference>
<dbReference type="Pfam" id="PF13403">
    <property type="entry name" value="Hint_2"/>
    <property type="match status" value="1"/>
</dbReference>
<evidence type="ECO:0000259" key="3">
    <source>
        <dbReference type="Pfam" id="PF13403"/>
    </source>
</evidence>
<dbReference type="PANTHER" id="PTHR38340">
    <property type="entry name" value="S-LAYER PROTEIN"/>
    <property type="match status" value="1"/>
</dbReference>
<dbReference type="GO" id="GO:0005576">
    <property type="term" value="C:extracellular region"/>
    <property type="evidence" value="ECO:0007669"/>
    <property type="project" value="UniProtKB-SubCell"/>
</dbReference>
<evidence type="ECO:0000256" key="2">
    <source>
        <dbReference type="ARBA" id="ARBA00022525"/>
    </source>
</evidence>
<dbReference type="InterPro" id="IPR050557">
    <property type="entry name" value="RTX_toxin/Mannuronan_C5-epim"/>
</dbReference>
<proteinExistence type="predicted"/>
<dbReference type="Gene3D" id="2.150.10.10">
    <property type="entry name" value="Serralysin-like metalloprotease, C-terminal"/>
    <property type="match status" value="3"/>
</dbReference>
<dbReference type="SUPFAM" id="SSF51120">
    <property type="entry name" value="beta-Roll"/>
    <property type="match status" value="3"/>
</dbReference>
<protein>
    <submittedName>
        <fullName evidence="4">Hemolysin, chromosomal</fullName>
    </submittedName>
</protein>
<keyword evidence="2" id="KW-0964">Secreted</keyword>
<dbReference type="GO" id="GO:0005509">
    <property type="term" value="F:calcium ion binding"/>
    <property type="evidence" value="ECO:0007669"/>
    <property type="project" value="InterPro"/>
</dbReference>
<dbReference type="GeneID" id="83883161"/>
<dbReference type="SUPFAM" id="SSF51294">
    <property type="entry name" value="Hedgehog/intein (Hint) domain"/>
    <property type="match status" value="1"/>
</dbReference>
<reference evidence="5" key="1">
    <citation type="submission" date="2015-09" db="EMBL/GenBank/DDBJ databases">
        <authorList>
            <person name="Rodrigo-Torres Lidia"/>
            <person name="Arahal R.David."/>
        </authorList>
    </citation>
    <scope>NUCLEOTIDE SEQUENCE [LARGE SCALE GENOMIC DNA]</scope>
    <source>
        <strain evidence="5">CECT 7735</strain>
    </source>
</reference>
<dbReference type="Proteomes" id="UP000051870">
    <property type="component" value="Unassembled WGS sequence"/>
</dbReference>
<dbReference type="InterPro" id="IPR001343">
    <property type="entry name" value="Hemolysn_Ca-bd"/>
</dbReference>
<dbReference type="RefSeq" id="WP_082645310.1">
    <property type="nucleotide sequence ID" value="NZ_CYTW01000006.1"/>
</dbReference>
<dbReference type="PRINTS" id="PR00313">
    <property type="entry name" value="CABNDNGRPT"/>
</dbReference>
<dbReference type="InterPro" id="IPR028992">
    <property type="entry name" value="Hedgehog/Intein_dom"/>
</dbReference>
<comment type="subcellular location">
    <subcellularLocation>
        <location evidence="1">Secreted</location>
    </subcellularLocation>
</comment>
<name>A0A0P1IGR9_9RHOB</name>
<evidence type="ECO:0000256" key="1">
    <source>
        <dbReference type="ARBA" id="ARBA00004613"/>
    </source>
</evidence>
<dbReference type="Gene3D" id="2.170.16.10">
    <property type="entry name" value="Hedgehog/Intein (Hint) domain"/>
    <property type="match status" value="1"/>
</dbReference>
<dbReference type="STRING" id="1715693.PH7735_03663"/>
<dbReference type="AlphaFoldDB" id="A0A0P1IGR9"/>
<evidence type="ECO:0000313" key="5">
    <source>
        <dbReference type="Proteomes" id="UP000051870"/>
    </source>
</evidence>
<accession>A0A0P1IGR9</accession>
<sequence>MPEHILDWASVGPNGLYTAGTGPSAIGVGVVSSYNSDGRTAETRSDGTPTQNGLWVDGLTTGVTTQLVFEAPVQNLSFEIYNIDQNTGVWDDRLTVFATDATGAQVPVSFSDLDGLHSASGNVVDADGNASTGIETSGADDSVFVSITGPITALTFVFEPGESATETGTFGIGNIGLDSAPLSDDIVDGTSGDDTINIFYTDAEGDMVTSGDDIIRAAEGNDSIDADAGNDRIYGEDGNDTIFAGTGHDTIFGGDGADSVEMGSGNDIFFGGEGDDWVNGDIGNDVLHGGTGNDFLRGSFGEDTIHSGGAGDGDDYLWGGYRDDRFVFQDGFGNDTVEGESIDETIGDTLDLTRVTSALTIDLTSSIEGTGTFTDGVDTANYNEIEHILLADGNNTIKLGDGSGNDTISGFRVPTDNGDGTYTAIDTLDVTEVTRDFGTTPITVRDIVVSDDGSGNAVLTFPYGDTLTLDGVPPSAFDDPEIFESMGVPEDPDGIVTGTGEDDLIFVGYDGDNDGDRIDNDDALLPGEFGDDDIVVAGAGNDLVFSAFGQDEVFGGLGNDILFGGEGHDALYGEDDNDDLYGEAGNDTLDGGIGDDTLTGGAGADVLIGGAGSDDFLGATIGDAVFGGDGVGETDSLDLTGYGPFKVVYDDGSTTSGRVDFLDSGGAVLGNMTFEGIENIVACFTTGTLLTTPRGSVPIEDMTVGNRVLTRDHGFQRIRWIGHRDVGPREFETHAHWQPVCIQQGALGEGLPNRDTLFSPNHRVLLCGAQAMLYFGEGEVLVPAKHLIGMQGVTAAEVEEITYWHILFDCHELVLSNNAWTESFQPGSYVMNALEEEQRREIFELFPELEGADAKDLFRSSRRTLTRTEAMVFHTQ</sequence>
<dbReference type="PANTHER" id="PTHR38340:SF1">
    <property type="entry name" value="S-LAYER PROTEIN"/>
    <property type="match status" value="1"/>
</dbReference>
<dbReference type="InterPro" id="IPR011049">
    <property type="entry name" value="Serralysin-like_metalloprot_C"/>
</dbReference>
<dbReference type="EMBL" id="CYTW01000006">
    <property type="protein sequence ID" value="CUK12363.1"/>
    <property type="molecule type" value="Genomic_DNA"/>
</dbReference>
<organism evidence="4 5">
    <name type="scientific">Shimia thalassica</name>
    <dbReference type="NCBI Taxonomy" id="1715693"/>
    <lineage>
        <taxon>Bacteria</taxon>
        <taxon>Pseudomonadati</taxon>
        <taxon>Pseudomonadota</taxon>
        <taxon>Alphaproteobacteria</taxon>
        <taxon>Rhodobacterales</taxon>
        <taxon>Roseobacteraceae</taxon>
    </lineage>
</organism>
<dbReference type="InterPro" id="IPR036844">
    <property type="entry name" value="Hint_dom_sf"/>
</dbReference>
<feature type="domain" description="Hedgehog/Intein (Hint)" evidence="3">
    <location>
        <begin position="683"/>
        <end position="827"/>
    </location>
</feature>
<keyword evidence="5" id="KW-1185">Reference proteome</keyword>
<dbReference type="Pfam" id="PF00353">
    <property type="entry name" value="HemolysinCabind"/>
    <property type="match status" value="4"/>
</dbReference>
<evidence type="ECO:0000313" key="4">
    <source>
        <dbReference type="EMBL" id="CUK12363.1"/>
    </source>
</evidence>